<accession>A0A085VTY5</accession>
<evidence type="ECO:0000259" key="1">
    <source>
        <dbReference type="Pfam" id="PF20943"/>
    </source>
</evidence>
<gene>
    <name evidence="2" type="ORF">DB31_6195</name>
</gene>
<sequence length="431" mass="46280">MNSKLRSTASTPLAAGDVAPGRLFARDAREGVAPGLVSVSNPTAPEPLAAPAVPETRRSKSTLLHVAPGSAATQLTLPITTPDDAWVMLIPKGSDAKVAEEALRDVAMFDARGLRADVRASRDGSAQLGADADRLKAEGISKPISMLRLNREMGQGLYKLQVGPKAAKVGLAVEIREPSSSIELAITPSAMQLSPEAEGYVAVELGSDVALERVKVEATLYTPRYERDRTVPVVKVGKEYRAMVSRVMTDRDETGTWMVEVHATGVANGQTFDRLEQTAFGYVVPTARIASVGRERLVRDGSGRVEALEVDVVVESQGLDRYEVTGTLVATDGKGMERAVAEAQVTDQLRAGSHVLTLRFDAGHAGLAKLGGSYALRGLQLYSLGTNTLYHRLNRGLDVRFPAVRVEELVAPKLTPALETMMREDAFKVRE</sequence>
<dbReference type="InterPro" id="IPR048295">
    <property type="entry name" value="DUF4785_C"/>
</dbReference>
<evidence type="ECO:0000313" key="2">
    <source>
        <dbReference type="EMBL" id="KFE58898.1"/>
    </source>
</evidence>
<dbReference type="Proteomes" id="UP000028725">
    <property type="component" value="Unassembled WGS sequence"/>
</dbReference>
<dbReference type="Pfam" id="PF20943">
    <property type="entry name" value="DUF4785_3rd"/>
    <property type="match status" value="1"/>
</dbReference>
<dbReference type="STRING" id="394096.DB31_6195"/>
<protein>
    <recommendedName>
        <fullName evidence="1">DUF4785 domain-containing protein</fullName>
    </recommendedName>
</protein>
<dbReference type="PATRIC" id="fig|394096.3.peg.8912"/>
<keyword evidence="3" id="KW-1185">Reference proteome</keyword>
<dbReference type="Gene3D" id="2.60.40.3870">
    <property type="entry name" value="Uncharacterised protein PF16024, DUF4785"/>
    <property type="match status" value="1"/>
</dbReference>
<proteinExistence type="predicted"/>
<dbReference type="EMBL" id="JMCB01000034">
    <property type="protein sequence ID" value="KFE58898.1"/>
    <property type="molecule type" value="Genomic_DNA"/>
</dbReference>
<comment type="caution">
    <text evidence="2">The sequence shown here is derived from an EMBL/GenBank/DDBJ whole genome shotgun (WGS) entry which is preliminary data.</text>
</comment>
<evidence type="ECO:0000313" key="3">
    <source>
        <dbReference type="Proteomes" id="UP000028725"/>
    </source>
</evidence>
<feature type="domain" description="DUF4785" evidence="1">
    <location>
        <begin position="305"/>
        <end position="395"/>
    </location>
</feature>
<name>A0A085VTY5_9BACT</name>
<organism evidence="2 3">
    <name type="scientific">Hyalangium minutum</name>
    <dbReference type="NCBI Taxonomy" id="394096"/>
    <lineage>
        <taxon>Bacteria</taxon>
        <taxon>Pseudomonadati</taxon>
        <taxon>Myxococcota</taxon>
        <taxon>Myxococcia</taxon>
        <taxon>Myxococcales</taxon>
        <taxon>Cystobacterineae</taxon>
        <taxon>Archangiaceae</taxon>
        <taxon>Hyalangium</taxon>
    </lineage>
</organism>
<reference evidence="2 3" key="1">
    <citation type="submission" date="2014-04" db="EMBL/GenBank/DDBJ databases">
        <title>Genome assembly of Hyalangium minutum DSM 14724.</title>
        <authorList>
            <person name="Sharma G."/>
            <person name="Subramanian S."/>
        </authorList>
    </citation>
    <scope>NUCLEOTIDE SEQUENCE [LARGE SCALE GENOMIC DNA]</scope>
    <source>
        <strain evidence="2 3">DSM 14724</strain>
    </source>
</reference>
<dbReference type="AlphaFoldDB" id="A0A085VTY5"/>